<dbReference type="EMBL" id="QRHQ01000004">
    <property type="protein sequence ID" value="RHF92469.1"/>
    <property type="molecule type" value="Genomic_DNA"/>
</dbReference>
<keyword evidence="5" id="KW-0998">Cell outer membrane</keyword>
<feature type="domain" description="RagB/SusD" evidence="6">
    <location>
        <begin position="296"/>
        <end position="561"/>
    </location>
</feature>
<name>A0A3E4N6P2_9BACT</name>
<comment type="similarity">
    <text evidence="2">Belongs to the SusD family.</text>
</comment>
<dbReference type="SUPFAM" id="SSF48452">
    <property type="entry name" value="TPR-like"/>
    <property type="match status" value="1"/>
</dbReference>
<evidence type="ECO:0000256" key="3">
    <source>
        <dbReference type="ARBA" id="ARBA00022729"/>
    </source>
</evidence>
<sequence length="563" mass="63665">MKTRYFISAALLALTTVGCTDLDVDIKSQYTEYPDSEIALSARINNAYYAFRGALGRRYDELISCNSDEYTAVSFDGDYLNGRDMSNISLHMVNADASNSQLAVYNDIQAGIVNCNQLLMDLGEGEDQASLTAPLRAVRAFYTFLLMDNWGDTPIIDYKVVDNNSAIERSPRAEVAKWIETELLAVRDNCPSEVSESTYGTPTCWMVDALLAKLYINWNVYTQDVTSSSWSSTTPNEKLNDCIAACDRVIKSQLFNLNDGYKEKFMYTNGAQIKDFIYAMPYDAVTAQGMTYARFRTWRRGQNDNGFYSIEMTNSVGGNMTLTPEFVELFCLPGDDRNTVIAGNTGENIDEESFDVYQYDNATGMPTNVRNTYKGDLVTFSKSISLATGSYTDNSGNVIIRTPDADLNCGATLTGWTQGYRSIKFFPDINDYNVYSRNQDNDVPIFRYADIILMKCEAIVRGGTATLGDTPQSLFNQIRTYVHAPELNHDPDLQEILDERGREFLDEHWRRNDLIRFGDFERDWGFKYDYNPDAANPQYRLLPLARDVLNANTNWKQNPGYGE</sequence>
<keyword evidence="3" id="KW-0732">Signal</keyword>
<gene>
    <name evidence="8" type="ORF">DW653_03840</name>
    <name evidence="7" type="ORF">DXD04_01415</name>
</gene>
<evidence type="ECO:0000313" key="7">
    <source>
        <dbReference type="EMBL" id="RGK57949.1"/>
    </source>
</evidence>
<dbReference type="InterPro" id="IPR012944">
    <property type="entry name" value="SusD_RagB_dom"/>
</dbReference>
<dbReference type="InterPro" id="IPR011990">
    <property type="entry name" value="TPR-like_helical_dom_sf"/>
</dbReference>
<keyword evidence="9" id="KW-1185">Reference proteome</keyword>
<dbReference type="Pfam" id="PF07980">
    <property type="entry name" value="SusD_RagB"/>
    <property type="match status" value="1"/>
</dbReference>
<dbReference type="Proteomes" id="UP000283485">
    <property type="component" value="Unassembled WGS sequence"/>
</dbReference>
<dbReference type="PROSITE" id="PS51257">
    <property type="entry name" value="PROKAR_LIPOPROTEIN"/>
    <property type="match status" value="1"/>
</dbReference>
<evidence type="ECO:0000313" key="10">
    <source>
        <dbReference type="Proteomes" id="UP000283485"/>
    </source>
</evidence>
<evidence type="ECO:0000256" key="1">
    <source>
        <dbReference type="ARBA" id="ARBA00004442"/>
    </source>
</evidence>
<evidence type="ECO:0000256" key="5">
    <source>
        <dbReference type="ARBA" id="ARBA00023237"/>
    </source>
</evidence>
<evidence type="ECO:0000313" key="9">
    <source>
        <dbReference type="Proteomes" id="UP000260862"/>
    </source>
</evidence>
<evidence type="ECO:0000259" key="6">
    <source>
        <dbReference type="Pfam" id="PF07980"/>
    </source>
</evidence>
<dbReference type="AlphaFoldDB" id="A0A3E4N6P2"/>
<evidence type="ECO:0000313" key="8">
    <source>
        <dbReference type="EMBL" id="RHF92469.1"/>
    </source>
</evidence>
<dbReference type="Proteomes" id="UP000260862">
    <property type="component" value="Unassembled WGS sequence"/>
</dbReference>
<keyword evidence="4" id="KW-0472">Membrane</keyword>
<dbReference type="RefSeq" id="WP_117670221.1">
    <property type="nucleotide sequence ID" value="NZ_CABOGR010000002.1"/>
</dbReference>
<comment type="subcellular location">
    <subcellularLocation>
        <location evidence="1">Cell outer membrane</location>
    </subcellularLocation>
</comment>
<dbReference type="GO" id="GO:0009279">
    <property type="term" value="C:cell outer membrane"/>
    <property type="evidence" value="ECO:0007669"/>
    <property type="project" value="UniProtKB-SubCell"/>
</dbReference>
<accession>A0A3E4N6P2</accession>
<dbReference type="EMBL" id="QSQT01000002">
    <property type="protein sequence ID" value="RGK57949.1"/>
    <property type="molecule type" value="Genomic_DNA"/>
</dbReference>
<evidence type="ECO:0000256" key="4">
    <source>
        <dbReference type="ARBA" id="ARBA00023136"/>
    </source>
</evidence>
<protein>
    <submittedName>
        <fullName evidence="7">RagB/SusD family nutrient uptake outer membrane protein</fullName>
    </submittedName>
</protein>
<proteinExistence type="inferred from homology"/>
<comment type="caution">
    <text evidence="7">The sequence shown here is derived from an EMBL/GenBank/DDBJ whole genome shotgun (WGS) entry which is preliminary data.</text>
</comment>
<dbReference type="Gene3D" id="1.25.40.10">
    <property type="entry name" value="Tetratricopeptide repeat domain"/>
    <property type="match status" value="1"/>
</dbReference>
<organism evidence="7 9">
    <name type="scientific">Phocaeicola plebeius</name>
    <dbReference type="NCBI Taxonomy" id="310297"/>
    <lineage>
        <taxon>Bacteria</taxon>
        <taxon>Pseudomonadati</taxon>
        <taxon>Bacteroidota</taxon>
        <taxon>Bacteroidia</taxon>
        <taxon>Bacteroidales</taxon>
        <taxon>Bacteroidaceae</taxon>
        <taxon>Phocaeicola</taxon>
    </lineage>
</organism>
<evidence type="ECO:0000256" key="2">
    <source>
        <dbReference type="ARBA" id="ARBA00006275"/>
    </source>
</evidence>
<reference evidence="9 10" key="1">
    <citation type="submission" date="2018-08" db="EMBL/GenBank/DDBJ databases">
        <title>A genome reference for cultivated species of the human gut microbiota.</title>
        <authorList>
            <person name="Zou Y."/>
            <person name="Xue W."/>
            <person name="Luo G."/>
        </authorList>
    </citation>
    <scope>NUCLEOTIDE SEQUENCE [LARGE SCALE GENOMIC DNA]</scope>
    <source>
        <strain evidence="8 10">AM23-23</strain>
        <strain evidence="7 9">TF10-3AC</strain>
    </source>
</reference>
<dbReference type="Gene3D" id="1.25.40.390">
    <property type="match status" value="2"/>
</dbReference>